<evidence type="ECO:0000313" key="2">
    <source>
        <dbReference type="EMBL" id="KAA8564676.1"/>
    </source>
</evidence>
<dbReference type="AlphaFoldDB" id="A0A5M9JAJ3"/>
<dbReference type="Proteomes" id="UP000322873">
    <property type="component" value="Unassembled WGS sequence"/>
</dbReference>
<dbReference type="VEuPathDB" id="FungiDB:MFRU_013g02110"/>
<keyword evidence="3" id="KW-1185">Reference proteome</keyword>
<feature type="region of interest" description="Disordered" evidence="1">
    <location>
        <begin position="135"/>
        <end position="207"/>
    </location>
</feature>
<evidence type="ECO:0000256" key="1">
    <source>
        <dbReference type="SAM" id="MobiDB-lite"/>
    </source>
</evidence>
<dbReference type="EMBL" id="VICG01000015">
    <property type="protein sequence ID" value="KAA8564676.1"/>
    <property type="molecule type" value="Genomic_DNA"/>
</dbReference>
<evidence type="ECO:0000313" key="3">
    <source>
        <dbReference type="Proteomes" id="UP000322873"/>
    </source>
</evidence>
<reference evidence="2 3" key="1">
    <citation type="submission" date="2019-06" db="EMBL/GenBank/DDBJ databases">
        <title>Genome Sequence of the Brown Rot Fungal Pathogen Monilinia fructicola.</title>
        <authorList>
            <person name="De Miccolis Angelini R.M."/>
            <person name="Landi L."/>
            <person name="Abate D."/>
            <person name="Pollastro S."/>
            <person name="Romanazzi G."/>
            <person name="Faretra F."/>
        </authorList>
    </citation>
    <scope>NUCLEOTIDE SEQUENCE [LARGE SCALE GENOMIC DNA]</scope>
    <source>
        <strain evidence="2 3">Mfrc123</strain>
    </source>
</reference>
<organism evidence="2 3">
    <name type="scientific">Monilinia fructicola</name>
    <name type="common">Brown rot fungus</name>
    <name type="synonym">Ciboria fructicola</name>
    <dbReference type="NCBI Taxonomy" id="38448"/>
    <lineage>
        <taxon>Eukaryota</taxon>
        <taxon>Fungi</taxon>
        <taxon>Dikarya</taxon>
        <taxon>Ascomycota</taxon>
        <taxon>Pezizomycotina</taxon>
        <taxon>Leotiomycetes</taxon>
        <taxon>Helotiales</taxon>
        <taxon>Sclerotiniaceae</taxon>
        <taxon>Monilinia</taxon>
    </lineage>
</organism>
<sequence length="207" mass="22580">MGTSPSVVISPSAPCGYESKEMKRLALHELLDYVANNDKSSQAMFQKLSRCSARTFSVPYRLHNPQGEALTLRRRTSSLKLHGRNIQVVLGLPVIGKVNRKRGDVSQRSGGYFEADGPAEFAKVRSRSSTIGKSVASRIFKSPNNNAEAREKPEKTMESSAEQAGRSKANGSILPTGPASPSRTKVTPLRADDVDPITEEPDRGWIL</sequence>
<feature type="compositionally biased region" description="Basic and acidic residues" evidence="1">
    <location>
        <begin position="148"/>
        <end position="157"/>
    </location>
</feature>
<proteinExistence type="predicted"/>
<accession>A0A5M9JAJ3</accession>
<protein>
    <submittedName>
        <fullName evidence="2">Uncharacterized protein</fullName>
    </submittedName>
</protein>
<name>A0A5M9JAJ3_MONFR</name>
<comment type="caution">
    <text evidence="2">The sequence shown here is derived from an EMBL/GenBank/DDBJ whole genome shotgun (WGS) entry which is preliminary data.</text>
</comment>
<gene>
    <name evidence="2" type="ORF">EYC84_011581</name>
</gene>